<dbReference type="AlphaFoldDB" id="A0A450X413"/>
<protein>
    <submittedName>
        <fullName evidence="1">Uncharacterized protein</fullName>
    </submittedName>
</protein>
<name>A0A450X413_9GAMM</name>
<organism evidence="1">
    <name type="scientific">Candidatus Kentrum sp. LPFa</name>
    <dbReference type="NCBI Taxonomy" id="2126335"/>
    <lineage>
        <taxon>Bacteria</taxon>
        <taxon>Pseudomonadati</taxon>
        <taxon>Pseudomonadota</taxon>
        <taxon>Gammaproteobacteria</taxon>
        <taxon>Candidatus Kentrum</taxon>
    </lineage>
</organism>
<reference evidence="1" key="1">
    <citation type="submission" date="2019-02" db="EMBL/GenBank/DDBJ databases">
        <authorList>
            <person name="Gruber-Vodicka R. H."/>
            <person name="Seah K. B. B."/>
        </authorList>
    </citation>
    <scope>NUCLEOTIDE SEQUENCE</scope>
    <source>
        <strain evidence="1">BECK_S313</strain>
    </source>
</reference>
<accession>A0A450X413</accession>
<proteinExistence type="predicted"/>
<sequence>MKETSRRTSMCATRAPNASFGLRPLPWHVTVAYYYIIWPHDLREIERLVFENKETLIDKYHEYHNL</sequence>
<gene>
    <name evidence="1" type="ORF">BECKLPF1236B_GA0070989_13903</name>
</gene>
<dbReference type="EMBL" id="CAADFK010000390">
    <property type="protein sequence ID" value="VFK24027.1"/>
    <property type="molecule type" value="Genomic_DNA"/>
</dbReference>
<evidence type="ECO:0000313" key="1">
    <source>
        <dbReference type="EMBL" id="VFK24027.1"/>
    </source>
</evidence>